<proteinExistence type="predicted"/>
<feature type="transmembrane region" description="Helical" evidence="1">
    <location>
        <begin position="47"/>
        <end position="67"/>
    </location>
</feature>
<evidence type="ECO:0000256" key="1">
    <source>
        <dbReference type="SAM" id="Phobius"/>
    </source>
</evidence>
<reference evidence="2" key="1">
    <citation type="journal article" date="2021" name="Proc. Natl. Acad. Sci. U.S.A.">
        <title>A Catalog of Tens of Thousands of Viruses from Human Metagenomes Reveals Hidden Associations with Chronic Diseases.</title>
        <authorList>
            <person name="Tisza M.J."/>
            <person name="Buck C.B."/>
        </authorList>
    </citation>
    <scope>NUCLEOTIDE SEQUENCE</scope>
    <source>
        <strain evidence="2">CtdNl2</strain>
    </source>
</reference>
<keyword evidence="1" id="KW-0472">Membrane</keyword>
<evidence type="ECO:0000313" key="2">
    <source>
        <dbReference type="EMBL" id="DAE18201.1"/>
    </source>
</evidence>
<accession>A0A8S5QHE0</accession>
<name>A0A8S5QHE0_9CAUD</name>
<dbReference type="EMBL" id="BK015652">
    <property type="protein sequence ID" value="DAE18201.1"/>
    <property type="molecule type" value="Genomic_DNA"/>
</dbReference>
<sequence length="76" mass="8960">MKQGLIIKVLLVFNFIEILVFCGLFNFLDSIEYIFGIIRGYGFVVQYALYFVTFCMIYLQGVFLYRYMKLLEGDGK</sequence>
<feature type="transmembrane region" description="Helical" evidence="1">
    <location>
        <begin position="5"/>
        <end position="27"/>
    </location>
</feature>
<protein>
    <submittedName>
        <fullName evidence="2">Uncharacterized protein</fullName>
    </submittedName>
</protein>
<organism evidence="2">
    <name type="scientific">Myoviridae sp. ctdNl2</name>
    <dbReference type="NCBI Taxonomy" id="2825140"/>
    <lineage>
        <taxon>Viruses</taxon>
        <taxon>Duplodnaviria</taxon>
        <taxon>Heunggongvirae</taxon>
        <taxon>Uroviricota</taxon>
        <taxon>Caudoviricetes</taxon>
    </lineage>
</organism>
<keyword evidence="1" id="KW-1133">Transmembrane helix</keyword>
<keyword evidence="1" id="KW-0812">Transmembrane</keyword>